<dbReference type="EMBL" id="QSBY01000011">
    <property type="protein sequence ID" value="RHW68227.1"/>
    <property type="molecule type" value="Genomic_DNA"/>
</dbReference>
<evidence type="ECO:0000256" key="1">
    <source>
        <dbReference type="SAM" id="MobiDB-lite"/>
    </source>
</evidence>
<accession>A0A3L6KZ88</accession>
<reference evidence="2" key="1">
    <citation type="submission" date="2018-09" db="EMBL/GenBank/DDBJ databases">
        <title>whole genome sequence of T. equiperdum IVM-t1 strain.</title>
        <authorList>
            <person name="Suganuma K."/>
        </authorList>
    </citation>
    <scope>NUCLEOTIDE SEQUENCE [LARGE SCALE GENOMIC DNA]</scope>
    <source>
        <strain evidence="2">IVM-t1</strain>
    </source>
</reference>
<organism evidence="2">
    <name type="scientific">Trypanosoma brucei equiperdum</name>
    <dbReference type="NCBI Taxonomy" id="630700"/>
    <lineage>
        <taxon>Eukaryota</taxon>
        <taxon>Discoba</taxon>
        <taxon>Euglenozoa</taxon>
        <taxon>Kinetoplastea</taxon>
        <taxon>Metakinetoplastina</taxon>
        <taxon>Trypanosomatida</taxon>
        <taxon>Trypanosomatidae</taxon>
        <taxon>Trypanosoma</taxon>
    </lineage>
</organism>
<dbReference type="SUPFAM" id="SSF48371">
    <property type="entry name" value="ARM repeat"/>
    <property type="match status" value="1"/>
</dbReference>
<evidence type="ECO:0000313" key="2">
    <source>
        <dbReference type="EMBL" id="RHW68227.1"/>
    </source>
</evidence>
<dbReference type="PANTHER" id="PTHR34258:SF1">
    <property type="entry name" value="ARMADILLO-LIKE HELICAL DOMAIN CONTAINING PROTEIN 1"/>
    <property type="match status" value="1"/>
</dbReference>
<dbReference type="Pfam" id="PF17741">
    <property type="entry name" value="DUF5578"/>
    <property type="match status" value="1"/>
</dbReference>
<dbReference type="Proteomes" id="UP000266743">
    <property type="component" value="Chromosome 11"/>
</dbReference>
<name>A0A3L6KZ88_9TRYP</name>
<proteinExistence type="predicted"/>
<sequence>MPPKKDVAMGKQPWIGAPQEPDVDEELELNERSQPSPANGFSPPVEVSPGTRSNTKPCVWRVQQTEGRRKEALKAMLSPTLAGRRAAVWLQEWDRGSRSVRLRILEAFLTLHSESNSRRIEVDLGDASILFFTRITAWLRLTYKLGVGLRSVLSAISVFIRGVRYLTCFAEVGGATTLADTLATGTLCVEDRQEAVLLLLYIANAGRVYREMICDENGVELLIEAMRREEDEKILDLFSALFLAVGEGSSRSLNSPVYLGLIRLLPNEETTAAAALYAARTLRTYQTSWEKKYMDSVAANNAENTGSVPVVGINPEDPVGSAQVLLDSLFALLYHSELTVRAEGSELLALVSKNLQLTGKILSRCLDVVDENRLVVEIDDDVEAIHNLRRHQITLGTTAVKVMLTDWDFEARRRIIVGLVARRSTHFTLLKFLRLLGVAQNTNAVDCCRLVQLLCREAVQQNQRGREDGEGSAGSCISLDKFSKHIHDVVGSALYSVILHEDLVDEQIEAIVRSIMSSD</sequence>
<dbReference type="InterPro" id="IPR016024">
    <property type="entry name" value="ARM-type_fold"/>
</dbReference>
<comment type="caution">
    <text evidence="2">The sequence shown here is derived from an EMBL/GenBank/DDBJ whole genome shotgun (WGS) entry which is preliminary data.</text>
</comment>
<dbReference type="PANTHER" id="PTHR34258">
    <property type="entry name" value="ARMADILLO-LIKE HELICAL DOMAIN CONTAINING PROTEIN 1"/>
    <property type="match status" value="1"/>
</dbReference>
<gene>
    <name evidence="2" type="ORF">DPX39_110009700</name>
</gene>
<feature type="region of interest" description="Disordered" evidence="1">
    <location>
        <begin position="1"/>
        <end position="55"/>
    </location>
</feature>
<protein>
    <submittedName>
        <fullName evidence="2">Uncharacterized protein</fullName>
    </submittedName>
</protein>
<dbReference type="AlphaFoldDB" id="A0A3L6KZ88"/>
<dbReference type="InterPro" id="IPR041090">
    <property type="entry name" value="DUF5578"/>
</dbReference>